<evidence type="ECO:0000313" key="5">
    <source>
        <dbReference type="Proteomes" id="UP000244978"/>
    </source>
</evidence>
<dbReference type="InterPro" id="IPR003784">
    <property type="entry name" value="BioY"/>
</dbReference>
<evidence type="ECO:0000256" key="3">
    <source>
        <dbReference type="SAM" id="Phobius"/>
    </source>
</evidence>
<evidence type="ECO:0000256" key="2">
    <source>
        <dbReference type="PIRNR" id="PIRNR016661"/>
    </source>
</evidence>
<keyword evidence="2" id="KW-0813">Transport</keyword>
<keyword evidence="2" id="KW-1003">Cell membrane</keyword>
<comment type="caution">
    <text evidence="4">The sequence shown here is derived from an EMBL/GenBank/DDBJ whole genome shotgun (WGS) entry which is preliminary data.</text>
</comment>
<keyword evidence="3" id="KW-1133">Transmembrane helix</keyword>
<dbReference type="GO" id="GO:0005886">
    <property type="term" value="C:plasma membrane"/>
    <property type="evidence" value="ECO:0007669"/>
    <property type="project" value="UniProtKB-SubCell"/>
</dbReference>
<accession>A0A2U1SZ62</accession>
<dbReference type="PANTHER" id="PTHR34295">
    <property type="entry name" value="BIOTIN TRANSPORTER BIOY"/>
    <property type="match status" value="1"/>
</dbReference>
<comment type="similarity">
    <text evidence="1 2">Belongs to the BioY family.</text>
</comment>
<name>A0A2U1SZ62_9MICO</name>
<feature type="transmembrane region" description="Helical" evidence="3">
    <location>
        <begin position="128"/>
        <end position="152"/>
    </location>
</feature>
<dbReference type="OrthoDB" id="1496139at2"/>
<reference evidence="5" key="1">
    <citation type="submission" date="2018-04" db="EMBL/GenBank/DDBJ databases">
        <authorList>
            <person name="Liu S."/>
            <person name="Wang Z."/>
            <person name="Li J."/>
        </authorList>
    </citation>
    <scope>NUCLEOTIDE SEQUENCE [LARGE SCALE GENOMIC DNA]</scope>
    <source>
        <strain evidence="5">S1194</strain>
    </source>
</reference>
<keyword evidence="3" id="KW-0812">Transmembrane</keyword>
<dbReference type="Proteomes" id="UP000244978">
    <property type="component" value="Unassembled WGS sequence"/>
</dbReference>
<dbReference type="Pfam" id="PF02632">
    <property type="entry name" value="BioY"/>
    <property type="match status" value="1"/>
</dbReference>
<dbReference type="PANTHER" id="PTHR34295:SF1">
    <property type="entry name" value="BIOTIN TRANSPORTER BIOY"/>
    <property type="match status" value="1"/>
</dbReference>
<comment type="subcellular location">
    <subcellularLocation>
        <location evidence="2">Cell membrane</location>
        <topology evidence="2">Multi-pass membrane protein</topology>
    </subcellularLocation>
</comment>
<feature type="transmembrane region" description="Helical" evidence="3">
    <location>
        <begin position="92"/>
        <end position="116"/>
    </location>
</feature>
<dbReference type="AlphaFoldDB" id="A0A2U1SZ62"/>
<protein>
    <recommendedName>
        <fullName evidence="2">Biotin transporter</fullName>
    </recommendedName>
</protein>
<dbReference type="KEGG" id="salc:C2138_07890"/>
<gene>
    <name evidence="4" type="ORF">DF220_02980</name>
</gene>
<keyword evidence="2 3" id="KW-0472">Membrane</keyword>
<feature type="transmembrane region" description="Helical" evidence="3">
    <location>
        <begin position="26"/>
        <end position="44"/>
    </location>
</feature>
<proteinExistence type="inferred from homology"/>
<dbReference type="PIRSF" id="PIRSF016661">
    <property type="entry name" value="BioY"/>
    <property type="match status" value="1"/>
</dbReference>
<organism evidence="4 5">
    <name type="scientific">Homoserinimonas hongtaonis</name>
    <dbReference type="NCBI Taxonomy" id="2079791"/>
    <lineage>
        <taxon>Bacteria</taxon>
        <taxon>Bacillati</taxon>
        <taxon>Actinomycetota</taxon>
        <taxon>Actinomycetes</taxon>
        <taxon>Micrococcales</taxon>
        <taxon>Microbacteriaceae</taxon>
        <taxon>Homoserinimonas</taxon>
    </lineage>
</organism>
<dbReference type="GO" id="GO:0015225">
    <property type="term" value="F:biotin transmembrane transporter activity"/>
    <property type="evidence" value="ECO:0007669"/>
    <property type="project" value="UniProtKB-UniRule"/>
</dbReference>
<feature type="transmembrane region" description="Helical" evidence="3">
    <location>
        <begin position="56"/>
        <end position="80"/>
    </location>
</feature>
<keyword evidence="5" id="KW-1185">Reference proteome</keyword>
<evidence type="ECO:0000256" key="1">
    <source>
        <dbReference type="ARBA" id="ARBA00010692"/>
    </source>
</evidence>
<evidence type="ECO:0000313" key="4">
    <source>
        <dbReference type="EMBL" id="PWB96911.1"/>
    </source>
</evidence>
<dbReference type="Gene3D" id="1.10.1760.20">
    <property type="match status" value="1"/>
</dbReference>
<dbReference type="EMBL" id="QEEX01000001">
    <property type="protein sequence ID" value="PWB96911.1"/>
    <property type="molecule type" value="Genomic_DNA"/>
</dbReference>
<dbReference type="RefSeq" id="WP_108516865.1">
    <property type="nucleotide sequence ID" value="NZ_CP026951.1"/>
</dbReference>
<feature type="transmembrane region" description="Helical" evidence="3">
    <location>
        <begin position="164"/>
        <end position="188"/>
    </location>
</feature>
<sequence>MSTLTLHLGRPTLADRFFARSIATDIVLVSAGAAVTAVASQLYIPIQPVPITLQTLAVILVGSTLGATRGALSMVLYLAVGMLGMPVFSEGASGTSVVFGATGGYIVGFIFAAALTGWLAQRDWDKKFLGAAVSMAAGTIMTFAIGLPWLAVSLNASLAQTLEWGLYPFIIGGIVKSAIAAGLLPLTWKFADRLAARRD</sequence>